<keyword evidence="1" id="KW-1185">Reference proteome</keyword>
<evidence type="ECO:0000313" key="2">
    <source>
        <dbReference type="RefSeq" id="XP_018023110.1"/>
    </source>
</evidence>
<evidence type="ECO:0000313" key="1">
    <source>
        <dbReference type="Proteomes" id="UP000694843"/>
    </source>
</evidence>
<dbReference type="Proteomes" id="UP000694843">
    <property type="component" value="Unplaced"/>
</dbReference>
<dbReference type="AlphaFoldDB" id="A0A8B7PAU6"/>
<sequence length="219" mass="24596">MIQEFHSLTMVKMNGIIGTFLCLVWLVEGSSVLRTSKDATHLSSDVTVGSTKATAEDANLTVTTRYETALEVQWEVRSGESIQICRLDIIHGSTLDTRDCLQPNSKIIDNPQEVVLVHYEKHDRNNVFAGALDNKAFASMNLQTRLEDNDLWYEGGVEKTENFVDQLENEKESLATHYDITGLDACTSYDLELTIIPLGFDPNGYYYEGSLKSEYTLPD</sequence>
<name>A0A8B7PAU6_HYAAZ</name>
<proteinExistence type="predicted"/>
<dbReference type="KEGG" id="hazt:108679095"/>
<gene>
    <name evidence="2" type="primary">LOC108679095</name>
</gene>
<dbReference type="GeneID" id="108679095"/>
<feature type="non-terminal residue" evidence="2">
    <location>
        <position position="219"/>
    </location>
</feature>
<reference evidence="2" key="1">
    <citation type="submission" date="2025-08" db="UniProtKB">
        <authorList>
            <consortium name="RefSeq"/>
        </authorList>
    </citation>
    <scope>IDENTIFICATION</scope>
    <source>
        <tissue evidence="2">Whole organism</tissue>
    </source>
</reference>
<organism evidence="1 2">
    <name type="scientific">Hyalella azteca</name>
    <name type="common">Amphipod</name>
    <dbReference type="NCBI Taxonomy" id="294128"/>
    <lineage>
        <taxon>Eukaryota</taxon>
        <taxon>Metazoa</taxon>
        <taxon>Ecdysozoa</taxon>
        <taxon>Arthropoda</taxon>
        <taxon>Crustacea</taxon>
        <taxon>Multicrustacea</taxon>
        <taxon>Malacostraca</taxon>
        <taxon>Eumalacostraca</taxon>
        <taxon>Peracarida</taxon>
        <taxon>Amphipoda</taxon>
        <taxon>Senticaudata</taxon>
        <taxon>Talitrida</taxon>
        <taxon>Talitroidea</taxon>
        <taxon>Hyalellidae</taxon>
        <taxon>Hyalella</taxon>
    </lineage>
</organism>
<accession>A0A8B7PAU6</accession>
<protein>
    <submittedName>
        <fullName evidence="2">Uncharacterized protein LOC108679095</fullName>
    </submittedName>
</protein>
<dbReference type="RefSeq" id="XP_018023110.1">
    <property type="nucleotide sequence ID" value="XM_018167621.2"/>
</dbReference>